<reference evidence="2 3" key="1">
    <citation type="submission" date="2021-11" db="EMBL/GenBank/DDBJ databases">
        <authorList>
            <person name="Huq M.A."/>
        </authorList>
    </citation>
    <scope>NUCLEOTIDE SEQUENCE [LARGE SCALE GENOMIC DNA]</scope>
    <source>
        <strain evidence="2 3">MAHUQ-52</strain>
    </source>
</reference>
<name>A0ABS8ITI4_9BURK</name>
<sequence length="459" mass="49158">MATTRTGLAMIAGYPASASIDPGDTLVLHVSTTARRFRVLFYRWADGLVPVHVTGWLPGKCAAPRSAADDWEWPAYPFKLEGNWPSAVYLAFLDDGRGAGLSLAASSAAALFIVRGQGQARLLYKLPVATWHAYNFTGGGCFYKNPPRSLDPPGGKVCFRRPGGGIGGAVWCSPDYYDLNSPRQTFAHWDAPFIRWLARNGYTAEFCSGLDLAAGGVPDHYGLLLSAGHDEYWSEPERDAVEAFIANGGNAAFFGGNTCWWRVRVVDDGAAMVCHQGGPGGALDQWWPDSGAGRPEDALCGLSYRHGGGWWDGARETAGYIVQQSAHWVFEGTGLADGCAFGACTAPPLVGYECDGAPLAAFDHRRGRATLAPLHARHATPKGFELLAASVLGDRWQELPTREGSAAREGIHAATMGIYSNGGTVFSAGTTDWAQVLGTMQEPCVDTITRNVIDRLQAL</sequence>
<evidence type="ECO:0000313" key="2">
    <source>
        <dbReference type="EMBL" id="MCC6070549.1"/>
    </source>
</evidence>
<keyword evidence="3" id="KW-1185">Reference proteome</keyword>
<accession>A0ABS8ITI4</accession>
<feature type="domain" description="N,N-dimethylformamidase beta subunit-like C-terminal" evidence="1">
    <location>
        <begin position="62"/>
        <end position="438"/>
    </location>
</feature>
<gene>
    <name evidence="2" type="ORF">LMJ30_06190</name>
</gene>
<dbReference type="Proteomes" id="UP001198701">
    <property type="component" value="Unassembled WGS sequence"/>
</dbReference>
<dbReference type="Pfam" id="PF20254">
    <property type="entry name" value="DMFA2_C"/>
    <property type="match status" value="1"/>
</dbReference>
<evidence type="ECO:0000259" key="1">
    <source>
        <dbReference type="Pfam" id="PF20254"/>
    </source>
</evidence>
<protein>
    <recommendedName>
        <fullName evidence="1">N,N-dimethylformamidase beta subunit-like C-terminal domain-containing protein</fullName>
    </recommendedName>
</protein>
<dbReference type="EMBL" id="JAJHPV010000009">
    <property type="protein sequence ID" value="MCC6070549.1"/>
    <property type="molecule type" value="Genomic_DNA"/>
</dbReference>
<evidence type="ECO:0000313" key="3">
    <source>
        <dbReference type="Proteomes" id="UP001198701"/>
    </source>
</evidence>
<comment type="caution">
    <text evidence="2">The sequence shown here is derived from an EMBL/GenBank/DDBJ whole genome shotgun (WGS) entry which is preliminary data.</text>
</comment>
<dbReference type="InterPro" id="IPR046540">
    <property type="entry name" value="DMFA2_C"/>
</dbReference>
<dbReference type="RefSeq" id="WP_229431466.1">
    <property type="nucleotide sequence ID" value="NZ_JAJHPV010000009.1"/>
</dbReference>
<proteinExistence type="predicted"/>
<organism evidence="2 3">
    <name type="scientific">Massilia agrisoli</name>
    <dbReference type="NCBI Taxonomy" id="2892444"/>
    <lineage>
        <taxon>Bacteria</taxon>
        <taxon>Pseudomonadati</taxon>
        <taxon>Pseudomonadota</taxon>
        <taxon>Betaproteobacteria</taxon>
        <taxon>Burkholderiales</taxon>
        <taxon>Oxalobacteraceae</taxon>
        <taxon>Telluria group</taxon>
        <taxon>Massilia</taxon>
    </lineage>
</organism>